<evidence type="ECO:0000256" key="14">
    <source>
        <dbReference type="PIRSR" id="PIRSR630616-1"/>
    </source>
</evidence>
<comment type="similarity">
    <text evidence="11">Belongs to the protein kinase superfamily. Ser/Thr protein kinase family. CDPK subfamily.</text>
</comment>
<dbReference type="GO" id="GO:0004674">
    <property type="term" value="F:protein serine/threonine kinase activity"/>
    <property type="evidence" value="ECO:0007669"/>
    <property type="project" value="UniProtKB-KW"/>
</dbReference>
<dbReference type="Gene3D" id="1.10.510.10">
    <property type="entry name" value="Transferase(Phosphotransferase) domain 1"/>
    <property type="match status" value="1"/>
</dbReference>
<dbReference type="PANTHER" id="PTHR24350">
    <property type="entry name" value="SERINE/THREONINE-PROTEIN KINASE IAL-RELATED"/>
    <property type="match status" value="1"/>
</dbReference>
<feature type="cross-link" description="Glycyl lysine isopeptide (Lys-Gly) (interchain with G-Cter in SUMO2)" evidence="16">
    <location>
        <position position="188"/>
    </location>
</feature>
<dbReference type="PROSITE" id="PS00108">
    <property type="entry name" value="PROTEIN_KINASE_ST"/>
    <property type="match status" value="1"/>
</dbReference>
<feature type="binding site" evidence="15 17">
    <location>
        <position position="92"/>
    </location>
    <ligand>
        <name>ATP</name>
        <dbReference type="ChEBI" id="CHEBI:30616"/>
    </ligand>
</feature>
<evidence type="ECO:0000256" key="12">
    <source>
        <dbReference type="ARBA" id="ARBA00047899"/>
    </source>
</evidence>
<evidence type="ECO:0000313" key="22">
    <source>
        <dbReference type="Proteomes" id="UP000481153"/>
    </source>
</evidence>
<dbReference type="PROSITE" id="PS50011">
    <property type="entry name" value="PROTEIN_KINASE_DOM"/>
    <property type="match status" value="1"/>
</dbReference>
<dbReference type="CDD" id="cd14003">
    <property type="entry name" value="STKc_AMPK-like"/>
    <property type="match status" value="1"/>
</dbReference>
<dbReference type="FunFam" id="3.30.200.20:FF:000315">
    <property type="entry name" value="Calcium-dependent protein kinase 3"/>
    <property type="match status" value="1"/>
</dbReference>
<feature type="binding site" evidence="15">
    <location>
        <position position="207"/>
    </location>
    <ligand>
        <name>ATP</name>
        <dbReference type="ChEBI" id="CHEBI:30616"/>
    </ligand>
</feature>
<evidence type="ECO:0000256" key="19">
    <source>
        <dbReference type="SAM" id="MobiDB-lite"/>
    </source>
</evidence>
<dbReference type="GO" id="GO:0005524">
    <property type="term" value="F:ATP binding"/>
    <property type="evidence" value="ECO:0007669"/>
    <property type="project" value="UniProtKB-UniRule"/>
</dbReference>
<comment type="caution">
    <text evidence="21">The sequence shown here is derived from an EMBL/GenBank/DDBJ whole genome shotgun (WGS) entry which is preliminary data.</text>
</comment>
<keyword evidence="22" id="KW-1185">Reference proteome</keyword>
<evidence type="ECO:0000256" key="18">
    <source>
        <dbReference type="RuleBase" id="RU000304"/>
    </source>
</evidence>
<feature type="region of interest" description="Disordered" evidence="19">
    <location>
        <begin position="12"/>
        <end position="32"/>
    </location>
</feature>
<dbReference type="Pfam" id="PF00069">
    <property type="entry name" value="Pkinase"/>
    <property type="match status" value="1"/>
</dbReference>
<evidence type="ECO:0000256" key="1">
    <source>
        <dbReference type="ARBA" id="ARBA00001946"/>
    </source>
</evidence>
<evidence type="ECO:0000256" key="16">
    <source>
        <dbReference type="PIRSR" id="PIRSR630616-3"/>
    </source>
</evidence>
<evidence type="ECO:0000256" key="3">
    <source>
        <dbReference type="ARBA" id="ARBA00022527"/>
    </source>
</evidence>
<dbReference type="InterPro" id="IPR011009">
    <property type="entry name" value="Kinase-like_dom_sf"/>
</dbReference>
<feature type="binding site" evidence="15">
    <location>
        <position position="73"/>
    </location>
    <ligand>
        <name>ATP</name>
        <dbReference type="ChEBI" id="CHEBI:30616"/>
    </ligand>
</feature>
<gene>
    <name evidence="21" type="ORF">Ae201684_003250</name>
</gene>
<keyword evidence="4" id="KW-0808">Transferase</keyword>
<keyword evidence="3 18" id="KW-0723">Serine/threonine-protein kinase</keyword>
<evidence type="ECO:0000256" key="6">
    <source>
        <dbReference type="ARBA" id="ARBA00022737"/>
    </source>
</evidence>
<keyword evidence="5" id="KW-0479">Metal-binding</keyword>
<organism evidence="21 22">
    <name type="scientific">Aphanomyces euteiches</name>
    <dbReference type="NCBI Taxonomy" id="100861"/>
    <lineage>
        <taxon>Eukaryota</taxon>
        <taxon>Sar</taxon>
        <taxon>Stramenopiles</taxon>
        <taxon>Oomycota</taxon>
        <taxon>Saprolegniomycetes</taxon>
        <taxon>Saprolegniales</taxon>
        <taxon>Verrucalvaceae</taxon>
        <taxon>Aphanomyces</taxon>
    </lineage>
</organism>
<dbReference type="SUPFAM" id="SSF56112">
    <property type="entry name" value="Protein kinase-like (PK-like)"/>
    <property type="match status" value="1"/>
</dbReference>
<dbReference type="AlphaFoldDB" id="A0A6G0XM81"/>
<dbReference type="Proteomes" id="UP000481153">
    <property type="component" value="Unassembled WGS sequence"/>
</dbReference>
<name>A0A6G0XM81_9STRA</name>
<evidence type="ECO:0000256" key="5">
    <source>
        <dbReference type="ARBA" id="ARBA00022723"/>
    </source>
</evidence>
<proteinExistence type="inferred from homology"/>
<dbReference type="InterPro" id="IPR017441">
    <property type="entry name" value="Protein_kinase_ATP_BS"/>
</dbReference>
<feature type="binding site" evidence="15">
    <location>
        <begin position="190"/>
        <end position="191"/>
    </location>
    <ligand>
        <name>ATP</name>
        <dbReference type="ChEBI" id="CHEBI:30616"/>
    </ligand>
</feature>
<evidence type="ECO:0000256" key="7">
    <source>
        <dbReference type="ARBA" id="ARBA00022741"/>
    </source>
</evidence>
<evidence type="ECO:0000256" key="17">
    <source>
        <dbReference type="PROSITE-ProRule" id="PRU10141"/>
    </source>
</evidence>
<dbReference type="EMBL" id="VJMJ01000036">
    <property type="protein sequence ID" value="KAF0741569.1"/>
    <property type="molecule type" value="Genomic_DNA"/>
</dbReference>
<dbReference type="PROSITE" id="PS00107">
    <property type="entry name" value="PROTEIN_KINASE_ATP"/>
    <property type="match status" value="1"/>
</dbReference>
<keyword evidence="6" id="KW-0677">Repeat</keyword>
<keyword evidence="7 15" id="KW-0547">Nucleotide-binding</keyword>
<accession>A0A6G0XM81</accession>
<protein>
    <recommendedName>
        <fullName evidence="2">non-specific serine/threonine protein kinase</fullName>
        <ecNumber evidence="2">2.7.11.1</ecNumber>
    </recommendedName>
</protein>
<comment type="cofactor">
    <cofactor evidence="1">
        <name>Mg(2+)</name>
        <dbReference type="ChEBI" id="CHEBI:18420"/>
    </cofactor>
</comment>
<reference evidence="21 22" key="1">
    <citation type="submission" date="2019-07" db="EMBL/GenBank/DDBJ databases">
        <title>Genomics analysis of Aphanomyces spp. identifies a new class of oomycete effector associated with host adaptation.</title>
        <authorList>
            <person name="Gaulin E."/>
        </authorList>
    </citation>
    <scope>NUCLEOTIDE SEQUENCE [LARGE SCALE GENOMIC DNA]</scope>
    <source>
        <strain evidence="21 22">ATCC 201684</strain>
    </source>
</reference>
<evidence type="ECO:0000256" key="4">
    <source>
        <dbReference type="ARBA" id="ARBA00022679"/>
    </source>
</evidence>
<evidence type="ECO:0000256" key="2">
    <source>
        <dbReference type="ARBA" id="ARBA00012513"/>
    </source>
</evidence>
<evidence type="ECO:0000256" key="15">
    <source>
        <dbReference type="PIRSR" id="PIRSR630616-2"/>
    </source>
</evidence>
<sequence length="414" mass="47035">MKRSLVYIYTPKDVEQGESRDGTGPLSTPSKQERIVKLKSLGTSSERDRLVKALKTNSSMDMYQLGPVIGNGRFGKVRKATHRLSREAVAMKIYNKAQAKTDDQIPRIQKEIDIMKEIDHPNIVRLYEILETNDYIVIAMELCEGEDMAKYIARRSRLKEDVARRIFQQIVDAISYIHRKSIVHRDIKPENIYILDHPTSPTVKILDFGLGSTESTLSAFCGTPAFMAPEIIFQEAYDGKPVDAWSLGVLLYLMTVGKIPFDAKSTQSLYQKILAGEFALPTTLSLELQELIRQVLVVDSTERLGVDQIKHHPWLGLENQSSLSEIPPSLFVADELLHNAILAEMDGYDVDRLKLHDELASKTYNASTTWYRLVHLRYIKTRKQSSRPCTNTALSSVDFSRFLQERIMKAKTLA</sequence>
<dbReference type="VEuPathDB" id="FungiDB:AeMF1_006131"/>
<evidence type="ECO:0000256" key="9">
    <source>
        <dbReference type="ARBA" id="ARBA00022837"/>
    </source>
</evidence>
<feature type="compositionally biased region" description="Basic and acidic residues" evidence="19">
    <location>
        <begin position="12"/>
        <end position="21"/>
    </location>
</feature>
<feature type="active site" description="Proton acceptor" evidence="14">
    <location>
        <position position="186"/>
    </location>
</feature>
<feature type="domain" description="Protein kinase" evidence="20">
    <location>
        <begin position="63"/>
        <end position="315"/>
    </location>
</feature>
<dbReference type="InterPro" id="IPR000719">
    <property type="entry name" value="Prot_kinase_dom"/>
</dbReference>
<dbReference type="FunFam" id="1.10.510.10:FF:000956">
    <property type="entry name" value="CAMK family protein kinase"/>
    <property type="match status" value="1"/>
</dbReference>
<evidence type="ECO:0000259" key="20">
    <source>
        <dbReference type="PROSITE" id="PS50011"/>
    </source>
</evidence>
<dbReference type="EC" id="2.7.11.1" evidence="2"/>
<evidence type="ECO:0000256" key="11">
    <source>
        <dbReference type="ARBA" id="ARBA00024334"/>
    </source>
</evidence>
<evidence type="ECO:0000313" key="21">
    <source>
        <dbReference type="EMBL" id="KAF0741569.1"/>
    </source>
</evidence>
<dbReference type="SMART" id="SM00220">
    <property type="entry name" value="S_TKc"/>
    <property type="match status" value="1"/>
</dbReference>
<evidence type="ECO:0000256" key="8">
    <source>
        <dbReference type="ARBA" id="ARBA00022777"/>
    </source>
</evidence>
<keyword evidence="9" id="KW-0106">Calcium</keyword>
<comment type="catalytic activity">
    <reaction evidence="13">
        <text>L-seryl-[protein] + ATP = O-phospho-L-seryl-[protein] + ADP + H(+)</text>
        <dbReference type="Rhea" id="RHEA:17989"/>
        <dbReference type="Rhea" id="RHEA-COMP:9863"/>
        <dbReference type="Rhea" id="RHEA-COMP:11604"/>
        <dbReference type="ChEBI" id="CHEBI:15378"/>
        <dbReference type="ChEBI" id="CHEBI:29999"/>
        <dbReference type="ChEBI" id="CHEBI:30616"/>
        <dbReference type="ChEBI" id="CHEBI:83421"/>
        <dbReference type="ChEBI" id="CHEBI:456216"/>
        <dbReference type="EC" id="2.7.11.1"/>
    </reaction>
</comment>
<keyword evidence="10 15" id="KW-0067">ATP-binding</keyword>
<evidence type="ECO:0000256" key="13">
    <source>
        <dbReference type="ARBA" id="ARBA00048679"/>
    </source>
</evidence>
<dbReference type="InterPro" id="IPR030616">
    <property type="entry name" value="Aur-like"/>
</dbReference>
<dbReference type="InterPro" id="IPR008271">
    <property type="entry name" value="Ser/Thr_kinase_AS"/>
</dbReference>
<keyword evidence="8" id="KW-0418">Kinase</keyword>
<evidence type="ECO:0000256" key="10">
    <source>
        <dbReference type="ARBA" id="ARBA00022840"/>
    </source>
</evidence>
<dbReference type="GO" id="GO:0046872">
    <property type="term" value="F:metal ion binding"/>
    <property type="evidence" value="ECO:0007669"/>
    <property type="project" value="UniProtKB-KW"/>
</dbReference>
<comment type="catalytic activity">
    <reaction evidence="12">
        <text>L-threonyl-[protein] + ATP = O-phospho-L-threonyl-[protein] + ADP + H(+)</text>
        <dbReference type="Rhea" id="RHEA:46608"/>
        <dbReference type="Rhea" id="RHEA-COMP:11060"/>
        <dbReference type="Rhea" id="RHEA-COMP:11605"/>
        <dbReference type="ChEBI" id="CHEBI:15378"/>
        <dbReference type="ChEBI" id="CHEBI:30013"/>
        <dbReference type="ChEBI" id="CHEBI:30616"/>
        <dbReference type="ChEBI" id="CHEBI:61977"/>
        <dbReference type="ChEBI" id="CHEBI:456216"/>
        <dbReference type="EC" id="2.7.11.1"/>
    </reaction>
</comment>